<organism evidence="4 5">
    <name type="scientific">Thraustotheca clavata</name>
    <dbReference type="NCBI Taxonomy" id="74557"/>
    <lineage>
        <taxon>Eukaryota</taxon>
        <taxon>Sar</taxon>
        <taxon>Stramenopiles</taxon>
        <taxon>Oomycota</taxon>
        <taxon>Saprolegniomycetes</taxon>
        <taxon>Saprolegniales</taxon>
        <taxon>Achlyaceae</taxon>
        <taxon>Thraustotheca</taxon>
    </lineage>
</organism>
<dbReference type="SUPFAM" id="SSF53098">
    <property type="entry name" value="Ribonuclease H-like"/>
    <property type="match status" value="1"/>
</dbReference>
<dbReference type="Pfam" id="PF16486">
    <property type="entry name" value="ArgoN"/>
    <property type="match status" value="1"/>
</dbReference>
<evidence type="ECO:0000256" key="1">
    <source>
        <dbReference type="RuleBase" id="RU361178"/>
    </source>
</evidence>
<dbReference type="InterPro" id="IPR032473">
    <property type="entry name" value="Argonaute_Mid_dom"/>
</dbReference>
<gene>
    <name evidence="4" type="ORF">THRCLA_03436</name>
</gene>
<dbReference type="CDD" id="cd02846">
    <property type="entry name" value="PAZ_argonaute_like"/>
    <property type="match status" value="1"/>
</dbReference>
<dbReference type="InterPro" id="IPR045246">
    <property type="entry name" value="Piwi_ago-like"/>
</dbReference>
<dbReference type="SMART" id="SM00950">
    <property type="entry name" value="Piwi"/>
    <property type="match status" value="1"/>
</dbReference>
<dbReference type="PANTHER" id="PTHR22891">
    <property type="entry name" value="EUKARYOTIC TRANSLATION INITIATION FACTOR 2C"/>
    <property type="match status" value="1"/>
</dbReference>
<name>A0A1W0A226_9STRA</name>
<evidence type="ECO:0000259" key="2">
    <source>
        <dbReference type="PROSITE" id="PS50821"/>
    </source>
</evidence>
<dbReference type="SMART" id="SM00949">
    <property type="entry name" value="PAZ"/>
    <property type="match status" value="1"/>
</dbReference>
<dbReference type="PROSITE" id="PS50821">
    <property type="entry name" value="PAZ"/>
    <property type="match status" value="1"/>
</dbReference>
<keyword evidence="5" id="KW-1185">Reference proteome</keyword>
<evidence type="ECO:0000313" key="4">
    <source>
        <dbReference type="EMBL" id="OQS04315.1"/>
    </source>
</evidence>
<dbReference type="STRING" id="74557.A0A1W0A226"/>
<dbReference type="Gene3D" id="3.40.50.2300">
    <property type="match status" value="1"/>
</dbReference>
<dbReference type="Pfam" id="PF02171">
    <property type="entry name" value="Piwi"/>
    <property type="match status" value="1"/>
</dbReference>
<evidence type="ECO:0000313" key="5">
    <source>
        <dbReference type="Proteomes" id="UP000243217"/>
    </source>
</evidence>
<proteinExistence type="inferred from homology"/>
<dbReference type="InterPro" id="IPR032474">
    <property type="entry name" value="Argonaute_N"/>
</dbReference>
<dbReference type="SMART" id="SM01163">
    <property type="entry name" value="DUF1785"/>
    <property type="match status" value="1"/>
</dbReference>
<feature type="domain" description="Piwi" evidence="3">
    <location>
        <begin position="473"/>
        <end position="773"/>
    </location>
</feature>
<evidence type="ECO:0000259" key="3">
    <source>
        <dbReference type="PROSITE" id="PS50822"/>
    </source>
</evidence>
<dbReference type="Proteomes" id="UP000243217">
    <property type="component" value="Unassembled WGS sequence"/>
</dbReference>
<reference evidence="4 5" key="1">
    <citation type="journal article" date="2014" name="Genome Biol. Evol.">
        <title>The secreted proteins of Achlya hypogyna and Thraustotheca clavata identify the ancestral oomycete secretome and reveal gene acquisitions by horizontal gene transfer.</title>
        <authorList>
            <person name="Misner I."/>
            <person name="Blouin N."/>
            <person name="Leonard G."/>
            <person name="Richards T.A."/>
            <person name="Lane C.E."/>
        </authorList>
    </citation>
    <scope>NUCLEOTIDE SEQUENCE [LARGE SCALE GENOMIC DNA]</scope>
    <source>
        <strain evidence="4 5">ATCC 34112</strain>
    </source>
</reference>
<dbReference type="OrthoDB" id="186607at2759"/>
<dbReference type="AlphaFoldDB" id="A0A1W0A226"/>
<accession>A0A1W0A226</accession>
<dbReference type="InterPro" id="IPR036085">
    <property type="entry name" value="PAZ_dom_sf"/>
</dbReference>
<dbReference type="Gene3D" id="3.30.420.10">
    <property type="entry name" value="Ribonuclease H-like superfamily/Ribonuclease H"/>
    <property type="match status" value="1"/>
</dbReference>
<dbReference type="InterPro" id="IPR032472">
    <property type="entry name" value="ArgoL2"/>
</dbReference>
<dbReference type="Gene3D" id="2.170.260.10">
    <property type="entry name" value="paz domain"/>
    <property type="match status" value="1"/>
</dbReference>
<comment type="caution">
    <text evidence="4">The sequence shown here is derived from an EMBL/GenBank/DDBJ whole genome shotgun (WGS) entry which is preliminary data.</text>
</comment>
<comment type="similarity">
    <text evidence="1">Belongs to the argonaute family.</text>
</comment>
<protein>
    <submittedName>
        <fullName evidence="4">Argonaute1 (AGO1)</fullName>
    </submittedName>
</protein>
<sequence>MRSRSHLKPQGDIYHYDVMIAVEGRKPENEPPHKDLCIKVLTVLIANLKQEFPDHCVVNDGRRNLYSSTKLPFDNRIFKCTLENDARSKVFDVYVKEADPCNVRMEQVWDFFSGQLNYTPYEAIQALDIALRFSATTRFTAVGRNFFSNTNSVSLGEGSELWFGYHQALRPTQSKLTLNIDMAATAFIEAASAIDFMCAACNMRDVPRELSPIQHRAIAKAFKSVKIQVTHRQTKRSFKINGITKNSAAETMFKGADGAECSIADYFAKTYSPLKYPGLPCIHVGAKNGTNYLPLEVCRVYEGQKLPKKVSDNQVASMIRYTCTKPEERRRKILEQVNTAHFETDNCLAGFGATINQSMLAVEARILPDPELLYANNAIERPRDGAWNLRGKGFYQGSELRSFAILNLCDGRSEGEIGQFFRALVNQLGQLNMKGPQGAPPIISRQGRGGSIEELFGIAIDEATRAFGIPPQVVFSVNPTTCSTTYGDVKRASDITFGIPSQCMLLKHIGKKSPQYIANILLKVNMKLGGKNSICSESLPKVSEVPTIIFGCDVSHPGPGDKSRPSIASCVATMDRYACYHAATVRKQGHRVDIIEDLEGMVHDLLRRFYQETQLKPLRVLVYRDGVSEGQFQHVLAHEIAAIRRACAKLEEGYNPQITFVVVQKRHHTRIFPTQQADADRSGNSKAGTVVDTGCCHPTEYDFYLMSHSGIQGCSRPAHYHVLLDEIQFTPDELQNLTYRLCYTFARCTRAVSVVPAVYYSQLVGDRARLFLQESSDGGSTIDGSFVESTGRMMDVHRNLSRVMYYV</sequence>
<dbReference type="CDD" id="cd04657">
    <property type="entry name" value="Piwi_ago-like"/>
    <property type="match status" value="1"/>
</dbReference>
<dbReference type="Pfam" id="PF16487">
    <property type="entry name" value="ArgoMid"/>
    <property type="match status" value="1"/>
</dbReference>
<dbReference type="InterPro" id="IPR014811">
    <property type="entry name" value="ArgoL1"/>
</dbReference>
<feature type="domain" description="PAZ" evidence="2">
    <location>
        <begin position="192"/>
        <end position="302"/>
    </location>
</feature>
<dbReference type="GO" id="GO:0003723">
    <property type="term" value="F:RNA binding"/>
    <property type="evidence" value="ECO:0007669"/>
    <property type="project" value="InterPro"/>
</dbReference>
<dbReference type="InterPro" id="IPR003100">
    <property type="entry name" value="PAZ_dom"/>
</dbReference>
<dbReference type="SUPFAM" id="SSF101690">
    <property type="entry name" value="PAZ domain"/>
    <property type="match status" value="1"/>
</dbReference>
<dbReference type="Pfam" id="PF08699">
    <property type="entry name" value="ArgoL1"/>
    <property type="match status" value="1"/>
</dbReference>
<dbReference type="Pfam" id="PF02170">
    <property type="entry name" value="PAZ"/>
    <property type="match status" value="1"/>
</dbReference>
<dbReference type="InterPro" id="IPR003165">
    <property type="entry name" value="Piwi"/>
</dbReference>
<dbReference type="EMBL" id="JNBS01000639">
    <property type="protein sequence ID" value="OQS04315.1"/>
    <property type="molecule type" value="Genomic_DNA"/>
</dbReference>
<dbReference type="PROSITE" id="PS50822">
    <property type="entry name" value="PIWI"/>
    <property type="match status" value="1"/>
</dbReference>
<dbReference type="InterPro" id="IPR036397">
    <property type="entry name" value="RNaseH_sf"/>
</dbReference>
<dbReference type="InterPro" id="IPR012337">
    <property type="entry name" value="RNaseH-like_sf"/>
</dbReference>
<dbReference type="Pfam" id="PF16488">
    <property type="entry name" value="ArgoL2"/>
    <property type="match status" value="1"/>
</dbReference>